<accession>A0A409WP78</accession>
<evidence type="ECO:0008006" key="3">
    <source>
        <dbReference type="Google" id="ProtNLM"/>
    </source>
</evidence>
<dbReference type="STRING" id="93625.A0A409WP78"/>
<evidence type="ECO:0000313" key="2">
    <source>
        <dbReference type="Proteomes" id="UP000283269"/>
    </source>
</evidence>
<reference evidence="1 2" key="1">
    <citation type="journal article" date="2018" name="Evol. Lett.">
        <title>Horizontal gene cluster transfer increased hallucinogenic mushroom diversity.</title>
        <authorList>
            <person name="Reynolds H.T."/>
            <person name="Vijayakumar V."/>
            <person name="Gluck-Thaler E."/>
            <person name="Korotkin H.B."/>
            <person name="Matheny P.B."/>
            <person name="Slot J.C."/>
        </authorList>
    </citation>
    <scope>NUCLEOTIDE SEQUENCE [LARGE SCALE GENOMIC DNA]</scope>
    <source>
        <strain evidence="1 2">2631</strain>
    </source>
</reference>
<dbReference type="Proteomes" id="UP000283269">
    <property type="component" value="Unassembled WGS sequence"/>
</dbReference>
<sequence>MSSTAPTFDETLQSITTIKLNEIEKQRIAYQELAAGIFAAKNTGEVDLDDKESLLQRVELLIATVKQWSGAGKLKGTTVGGKLQLSNLDFWMKLAREEMGFDLKIIHGWRETLEAHIQHTSRRFDMAKLSGEIINTLFAYLDGLFEPEEAAQALDKVRASIHRFGLALEAKYIGQRDVFCAIRSLLATGLMNEKQRIAIKQITETENVVALEEVARVLNLRMASLETWAWPQEGLKVTMRRHYLGLQWKAHLKQACLLFFRQAWERNSISEAQETAITKIKTIDQSYDEDPSYPRSTRSINAIRERTYERVFFLSKLNEPENSNTYNDFVNMNETDARQWNPRLVAVKRMILHLMATEHRLNHLVHNSHAMIHSIMANFTPCLPHESILIVLAYLGVPQRWIMFFQTFLSAPMIFPGERTPRVCKRGAPVGYAFSVFFGEAIMFIMDVAVNQRTKGLRLYRIHDEMWLWDADVKKCLKAWRVMREYAAIVGMEFDEKMTGAAYSGLASADAPFLPKGELKWGLLKFDCTTLKFIIDQNEVDLQIVEFRRRLAATKSVLGWVNIYNKYMAHLSRNLGGLPVNCLGNAFIDDLIKTFKRVQEELFRESNLGPINHLRNMIGERFGIHDLPDGYFYFSTAAGGLQLFNPILKLSAFDKSISPPTFNNFPVRPSGFMATTGTSVPDVGNVPIEMKLNSKFYGDLGDYQILKSRWEQQRVRWGPNGIEEFISFQEYVSLREIHLPTWGDAYDEMFNNPPAKEVAPVEVGIYPGCVHLPSKLGRERAMGVYAMWAESLYGEDVANRFGGFEIVDKTLILADVVDLFRTAEKKIN</sequence>
<keyword evidence="2" id="KW-1185">Reference proteome</keyword>
<dbReference type="OrthoDB" id="74545at2759"/>
<protein>
    <recommendedName>
        <fullName evidence="3">Reverse transcriptase domain-containing protein</fullName>
    </recommendedName>
</protein>
<proteinExistence type="predicted"/>
<dbReference type="PANTHER" id="PTHR37015">
    <property type="entry name" value="REVERSE TRANSCRIPTASE DOMAIN-CONTAINING PROTEIN"/>
    <property type="match status" value="1"/>
</dbReference>
<comment type="caution">
    <text evidence="1">The sequence shown here is derived from an EMBL/GenBank/DDBJ whole genome shotgun (WGS) entry which is preliminary data.</text>
</comment>
<organism evidence="1 2">
    <name type="scientific">Psilocybe cyanescens</name>
    <dbReference type="NCBI Taxonomy" id="93625"/>
    <lineage>
        <taxon>Eukaryota</taxon>
        <taxon>Fungi</taxon>
        <taxon>Dikarya</taxon>
        <taxon>Basidiomycota</taxon>
        <taxon>Agaricomycotina</taxon>
        <taxon>Agaricomycetes</taxon>
        <taxon>Agaricomycetidae</taxon>
        <taxon>Agaricales</taxon>
        <taxon>Agaricineae</taxon>
        <taxon>Strophariaceae</taxon>
        <taxon>Psilocybe</taxon>
    </lineage>
</organism>
<evidence type="ECO:0000313" key="1">
    <source>
        <dbReference type="EMBL" id="PPQ80307.1"/>
    </source>
</evidence>
<gene>
    <name evidence="1" type="ORF">CVT25_003656</name>
</gene>
<dbReference type="EMBL" id="NHYD01003336">
    <property type="protein sequence ID" value="PPQ80307.1"/>
    <property type="molecule type" value="Genomic_DNA"/>
</dbReference>
<dbReference type="PANTHER" id="PTHR37015:SF2">
    <property type="entry name" value="REVERSE TRANSCRIPTASE DOMAIN-CONTAINING PROTEIN"/>
    <property type="match status" value="1"/>
</dbReference>
<dbReference type="AlphaFoldDB" id="A0A409WP78"/>
<name>A0A409WP78_PSICY</name>
<dbReference type="InParanoid" id="A0A409WP78"/>